<dbReference type="Proteomes" id="UP000571950">
    <property type="component" value="Unassembled WGS sequence"/>
</dbReference>
<dbReference type="AlphaFoldDB" id="A0A7W6BL26"/>
<evidence type="ECO:0000313" key="2">
    <source>
        <dbReference type="EMBL" id="MBB3928908.1"/>
    </source>
</evidence>
<accession>A0A7W6BL26</accession>
<proteinExistence type="predicted"/>
<gene>
    <name evidence="2" type="ORF">GGR43_004653</name>
</gene>
<dbReference type="EMBL" id="JACIDT010000045">
    <property type="protein sequence ID" value="MBB3928908.1"/>
    <property type="molecule type" value="Genomic_DNA"/>
</dbReference>
<evidence type="ECO:0000256" key="1">
    <source>
        <dbReference type="SAM" id="Coils"/>
    </source>
</evidence>
<name>A0A7W6BL26_9SPHN</name>
<evidence type="ECO:0000313" key="3">
    <source>
        <dbReference type="Proteomes" id="UP000571950"/>
    </source>
</evidence>
<organism evidence="2 3">
    <name type="scientific">Sphingobium jiangsuense</name>
    <dbReference type="NCBI Taxonomy" id="870476"/>
    <lineage>
        <taxon>Bacteria</taxon>
        <taxon>Pseudomonadati</taxon>
        <taxon>Pseudomonadota</taxon>
        <taxon>Alphaproteobacteria</taxon>
        <taxon>Sphingomonadales</taxon>
        <taxon>Sphingomonadaceae</taxon>
        <taxon>Sphingobium</taxon>
    </lineage>
</organism>
<keyword evidence="3" id="KW-1185">Reference proteome</keyword>
<sequence>MHDADNEVTQADRDAYEALMHDEHYDDLDTGCEHFARHRLASIEAACREKDAEIAKVRVTWARSLSRVVKERDQLRAKLDEANEIIAALLDIKHGDEKEKARAFLASAPQPTPPASEEG</sequence>
<feature type="coiled-coil region" evidence="1">
    <location>
        <begin position="65"/>
        <end position="92"/>
    </location>
</feature>
<comment type="caution">
    <text evidence="2">The sequence shown here is derived from an EMBL/GenBank/DDBJ whole genome shotgun (WGS) entry which is preliminary data.</text>
</comment>
<keyword evidence="1" id="KW-0175">Coiled coil</keyword>
<dbReference type="RefSeq" id="WP_188074039.1">
    <property type="nucleotide sequence ID" value="NZ_JACIDT010000045.1"/>
</dbReference>
<protein>
    <submittedName>
        <fullName evidence="2">Putative metal-dependent phosphoesterase TrpH</fullName>
    </submittedName>
</protein>
<reference evidence="2 3" key="1">
    <citation type="submission" date="2020-08" db="EMBL/GenBank/DDBJ databases">
        <title>Genomic Encyclopedia of Type Strains, Phase IV (KMG-IV): sequencing the most valuable type-strain genomes for metagenomic binning, comparative biology and taxonomic classification.</title>
        <authorList>
            <person name="Goeker M."/>
        </authorList>
    </citation>
    <scope>NUCLEOTIDE SEQUENCE [LARGE SCALE GENOMIC DNA]</scope>
    <source>
        <strain evidence="2 3">DSM 26189</strain>
    </source>
</reference>